<reference evidence="6" key="1">
    <citation type="submission" date="2018-06" db="EMBL/GenBank/DDBJ databases">
        <authorList>
            <person name="Zhirakovskaya E."/>
        </authorList>
    </citation>
    <scope>NUCLEOTIDE SEQUENCE</scope>
</reference>
<dbReference type="SUPFAM" id="SSF55874">
    <property type="entry name" value="ATPase domain of HSP90 chaperone/DNA topoisomerase II/histidine kinase"/>
    <property type="match status" value="1"/>
</dbReference>
<dbReference type="InterPro" id="IPR050351">
    <property type="entry name" value="BphY/WalK/GraS-like"/>
</dbReference>
<dbReference type="InterPro" id="IPR036890">
    <property type="entry name" value="HATPase_C_sf"/>
</dbReference>
<sequence>MELVCDTSRGVYAVPQAVGQYVRLALRPYISGQSYLIPIYSTVPPETDMESESNKAQITGVFEIVPVAELTEDDKFFFCKYANRIGYNLRKKTLAHQNIQHLKFINNLVNDIEHNVIIPNMHYRYLFKQLERHINSLNDLMSTMEQYRQKNGANNQRCETIIGRIREIKNHLNVSYRDISRHHVNSSLFLESLLRRDHFEKGCFVLRRQICKLDSEIITPQLENYAKRMAMRGITLETPADMRGEEIELNADLGLLSQVYSNLFSNALKYTQRVKRHNGRSRKAVAYGRRIIKDYFGAGQPGIKLNVFSTGEHIPTHEIASLFDDGFTGHNQVEDLSRGHGLAFIKYVVEMHGGQVGYEPTAEGNNFYFILPLLQSETKS</sequence>
<dbReference type="InterPro" id="IPR003594">
    <property type="entry name" value="HATPase_dom"/>
</dbReference>
<gene>
    <name evidence="6" type="ORF">MNBD_DELTA03-1441</name>
</gene>
<accession>A0A3B0V4E7</accession>
<dbReference type="PANTHER" id="PTHR42878:SF14">
    <property type="entry name" value="OSMOLARITY TWO-COMPONENT SYSTEM PROTEIN SSK1"/>
    <property type="match status" value="1"/>
</dbReference>
<keyword evidence="3" id="KW-0808">Transferase</keyword>
<dbReference type="GO" id="GO:0000156">
    <property type="term" value="F:phosphorelay response regulator activity"/>
    <property type="evidence" value="ECO:0007669"/>
    <property type="project" value="TreeGrafter"/>
</dbReference>
<dbReference type="Pfam" id="PF02518">
    <property type="entry name" value="HATPase_c"/>
    <property type="match status" value="1"/>
</dbReference>
<evidence type="ECO:0000256" key="1">
    <source>
        <dbReference type="ARBA" id="ARBA00000085"/>
    </source>
</evidence>
<evidence type="ECO:0000313" key="6">
    <source>
        <dbReference type="EMBL" id="VAW38438.1"/>
    </source>
</evidence>
<dbReference type="EMBL" id="UOEX01000249">
    <property type="protein sequence ID" value="VAW38438.1"/>
    <property type="molecule type" value="Genomic_DNA"/>
</dbReference>
<evidence type="ECO:0000256" key="4">
    <source>
        <dbReference type="ARBA" id="ARBA00022777"/>
    </source>
</evidence>
<proteinExistence type="predicted"/>
<evidence type="ECO:0000259" key="5">
    <source>
        <dbReference type="PROSITE" id="PS50109"/>
    </source>
</evidence>
<dbReference type="AlphaFoldDB" id="A0A3B0V4E7"/>
<evidence type="ECO:0000256" key="3">
    <source>
        <dbReference type="ARBA" id="ARBA00022679"/>
    </source>
</evidence>
<dbReference type="EC" id="2.7.13.3" evidence="2"/>
<comment type="catalytic activity">
    <reaction evidence="1">
        <text>ATP + protein L-histidine = ADP + protein N-phospho-L-histidine.</text>
        <dbReference type="EC" id="2.7.13.3"/>
    </reaction>
</comment>
<protein>
    <recommendedName>
        <fullName evidence="2">histidine kinase</fullName>
        <ecNumber evidence="2">2.7.13.3</ecNumber>
    </recommendedName>
</protein>
<dbReference type="Gene3D" id="3.30.565.10">
    <property type="entry name" value="Histidine kinase-like ATPase, C-terminal domain"/>
    <property type="match status" value="1"/>
</dbReference>
<organism evidence="6">
    <name type="scientific">hydrothermal vent metagenome</name>
    <dbReference type="NCBI Taxonomy" id="652676"/>
    <lineage>
        <taxon>unclassified sequences</taxon>
        <taxon>metagenomes</taxon>
        <taxon>ecological metagenomes</taxon>
    </lineage>
</organism>
<dbReference type="GO" id="GO:0030295">
    <property type="term" value="F:protein kinase activator activity"/>
    <property type="evidence" value="ECO:0007669"/>
    <property type="project" value="TreeGrafter"/>
</dbReference>
<dbReference type="SMART" id="SM00387">
    <property type="entry name" value="HATPase_c"/>
    <property type="match status" value="1"/>
</dbReference>
<dbReference type="GO" id="GO:0007234">
    <property type="term" value="P:osmosensory signaling via phosphorelay pathway"/>
    <property type="evidence" value="ECO:0007669"/>
    <property type="project" value="TreeGrafter"/>
</dbReference>
<feature type="domain" description="Histidine kinase" evidence="5">
    <location>
        <begin position="232"/>
        <end position="375"/>
    </location>
</feature>
<dbReference type="GO" id="GO:0004673">
    <property type="term" value="F:protein histidine kinase activity"/>
    <property type="evidence" value="ECO:0007669"/>
    <property type="project" value="UniProtKB-EC"/>
</dbReference>
<keyword evidence="4 6" id="KW-0418">Kinase</keyword>
<name>A0A3B0V4E7_9ZZZZ</name>
<dbReference type="PROSITE" id="PS50109">
    <property type="entry name" value="HIS_KIN"/>
    <property type="match status" value="1"/>
</dbReference>
<dbReference type="PANTHER" id="PTHR42878">
    <property type="entry name" value="TWO-COMPONENT HISTIDINE KINASE"/>
    <property type="match status" value="1"/>
</dbReference>
<dbReference type="InterPro" id="IPR005467">
    <property type="entry name" value="His_kinase_dom"/>
</dbReference>
<evidence type="ECO:0000256" key="2">
    <source>
        <dbReference type="ARBA" id="ARBA00012438"/>
    </source>
</evidence>